<protein>
    <submittedName>
        <fullName evidence="1">Uncharacterized protein</fullName>
    </submittedName>
</protein>
<accession>A0A1W1E5Y0</accession>
<dbReference type="EMBL" id="FPHZ01000216">
    <property type="protein sequence ID" value="SFV89257.1"/>
    <property type="molecule type" value="Genomic_DNA"/>
</dbReference>
<dbReference type="AlphaFoldDB" id="A0A1W1E5Y0"/>
<name>A0A1W1E5Y0_9ZZZZ</name>
<gene>
    <name evidence="1" type="ORF">MNB_SUP05-SYMBIONT-5-1201</name>
</gene>
<evidence type="ECO:0000313" key="1">
    <source>
        <dbReference type="EMBL" id="SFV89257.1"/>
    </source>
</evidence>
<proteinExistence type="predicted"/>
<sequence>MTNTTTKPTHFFKNIFTKAPAPIGQNYGECRETLNQYNIHCYT</sequence>
<reference evidence="1" key="1">
    <citation type="submission" date="2016-10" db="EMBL/GenBank/DDBJ databases">
        <authorList>
            <person name="de Groot N.N."/>
        </authorList>
    </citation>
    <scope>NUCLEOTIDE SEQUENCE</scope>
</reference>
<organism evidence="1">
    <name type="scientific">hydrothermal vent metagenome</name>
    <dbReference type="NCBI Taxonomy" id="652676"/>
    <lineage>
        <taxon>unclassified sequences</taxon>
        <taxon>metagenomes</taxon>
        <taxon>ecological metagenomes</taxon>
    </lineage>
</organism>